<dbReference type="EMBL" id="JAJNOC010000001">
    <property type="protein sequence ID" value="MCD2515607.1"/>
    <property type="molecule type" value="Genomic_DNA"/>
</dbReference>
<reference evidence="1" key="1">
    <citation type="submission" date="2021-11" db="EMBL/GenBank/DDBJ databases">
        <title>The complete genome of Massilia sp sp. G4R7.</title>
        <authorList>
            <person name="Liu L."/>
            <person name="Yue J."/>
            <person name="Yuan J."/>
            <person name="Yang F."/>
            <person name="Li L."/>
        </authorList>
    </citation>
    <scope>NUCLEOTIDE SEQUENCE</scope>
    <source>
        <strain evidence="1">G4R7</strain>
    </source>
</reference>
<name>A0ABS8Q1J4_9BURK</name>
<accession>A0ABS8Q1J4</accession>
<comment type="caution">
    <text evidence="1">The sequence shown here is derived from an EMBL/GenBank/DDBJ whole genome shotgun (WGS) entry which is preliminary data.</text>
</comment>
<dbReference type="Pfam" id="PF14085">
    <property type="entry name" value="DUF4265"/>
    <property type="match status" value="1"/>
</dbReference>
<organism evidence="1 2">
    <name type="scientific">Massilia phyllostachyos</name>
    <dbReference type="NCBI Taxonomy" id="2898585"/>
    <lineage>
        <taxon>Bacteria</taxon>
        <taxon>Pseudomonadati</taxon>
        <taxon>Pseudomonadota</taxon>
        <taxon>Betaproteobacteria</taxon>
        <taxon>Burkholderiales</taxon>
        <taxon>Oxalobacteraceae</taxon>
        <taxon>Telluria group</taxon>
        <taxon>Massilia</taxon>
    </lineage>
</organism>
<evidence type="ECO:0000313" key="1">
    <source>
        <dbReference type="EMBL" id="MCD2515607.1"/>
    </source>
</evidence>
<proteinExistence type="predicted"/>
<dbReference type="RefSeq" id="WP_231056909.1">
    <property type="nucleotide sequence ID" value="NZ_JAJNOC010000001.1"/>
</dbReference>
<sequence length="156" mass="16756">MAHDHADIAVDGSATTGVEKVSAHQLEEGIWLLLRSPLYAMGLAAGDTIRILDHEVDAFEVVARGGNVAAQFYLAEWGDPRVTAEAASSITSMVVAAGGRLDVHTTGPMVYTIPIETGFPAIEQIFAEAVDAFPGAQWQYANVYDLIAGEPLNWWE</sequence>
<gene>
    <name evidence="1" type="ORF">LQ564_04700</name>
</gene>
<keyword evidence="2" id="KW-1185">Reference proteome</keyword>
<dbReference type="Proteomes" id="UP001179361">
    <property type="component" value="Unassembled WGS sequence"/>
</dbReference>
<protein>
    <submittedName>
        <fullName evidence="1">DUF4265 domain-containing protein</fullName>
    </submittedName>
</protein>
<evidence type="ECO:0000313" key="2">
    <source>
        <dbReference type="Proteomes" id="UP001179361"/>
    </source>
</evidence>
<dbReference type="InterPro" id="IPR025361">
    <property type="entry name" value="DUF4265"/>
</dbReference>